<organism evidence="2 3">
    <name type="scientific">Coemansia pectinata</name>
    <dbReference type="NCBI Taxonomy" id="1052879"/>
    <lineage>
        <taxon>Eukaryota</taxon>
        <taxon>Fungi</taxon>
        <taxon>Fungi incertae sedis</taxon>
        <taxon>Zoopagomycota</taxon>
        <taxon>Kickxellomycotina</taxon>
        <taxon>Kickxellomycetes</taxon>
        <taxon>Kickxellales</taxon>
        <taxon>Kickxellaceae</taxon>
        <taxon>Coemansia</taxon>
    </lineage>
</organism>
<keyword evidence="1" id="KW-0472">Membrane</keyword>
<dbReference type="EMBL" id="JANBUH010000382">
    <property type="protein sequence ID" value="KAJ2751586.1"/>
    <property type="molecule type" value="Genomic_DNA"/>
</dbReference>
<evidence type="ECO:0000313" key="2">
    <source>
        <dbReference type="EMBL" id="KAJ2751586.1"/>
    </source>
</evidence>
<protein>
    <submittedName>
        <fullName evidence="2">Uncharacterized protein</fullName>
    </submittedName>
</protein>
<comment type="caution">
    <text evidence="2">The sequence shown here is derived from an EMBL/GenBank/DDBJ whole genome shotgun (WGS) entry which is preliminary data.</text>
</comment>
<reference evidence="2" key="1">
    <citation type="submission" date="2022-07" db="EMBL/GenBank/DDBJ databases">
        <title>Phylogenomic reconstructions and comparative analyses of Kickxellomycotina fungi.</title>
        <authorList>
            <person name="Reynolds N.K."/>
            <person name="Stajich J.E."/>
            <person name="Barry K."/>
            <person name="Grigoriev I.V."/>
            <person name="Crous P."/>
            <person name="Smith M.E."/>
        </authorList>
    </citation>
    <scope>NUCLEOTIDE SEQUENCE</scope>
    <source>
        <strain evidence="2">BCRC 34297</strain>
    </source>
</reference>
<evidence type="ECO:0000256" key="1">
    <source>
        <dbReference type="SAM" id="Phobius"/>
    </source>
</evidence>
<keyword evidence="1" id="KW-0812">Transmembrane</keyword>
<name>A0A9W8GXV2_9FUNG</name>
<sequence length="579" mass="62468">MSLPPLFSDAADEQVVSEIAAEVRQLRDHSDTGNVLASTYIPAFVTEYLDDSASILRMLRACQGDFIATTASLARTLAWREENKVYPLKRLVDSQDLVVDSQGMVLVRARQATMLPRRRPSATTSSLDMLAESAGWKLFARGVDALEDARVALKAAHQTHCLVAQAAVVVPVESLALADITLADIARIVDIAKTYYPVTVGRVYITAASSVLLEHARQALRPMLVALLGPDCDSQDLVVFERADSLAARHTTKLVDYVAQLHSCASAALSAKSNLATRALSDCIGRSDSCAESEADADDFCSAYSDARETTYSATTSYCHGYSTPKRAGSRLGFISRNTSMLSFGRNVSQQPLAMSPVSSTVADESAMDHDTRSAITPIQLASLQRAVQGVQRMLGSISDSIASADSRLALATSKSRLVQQADVLMSTVAALNFGVSMTGTGTRPSELGNNGDLPLPRRAAIYISSKTTQASGSGDLETPGNMFRRLALHLLALPLSQLVGGWHGSMLGMLRQLVTKTVRLVVRRLEQLPSMQLLMLLAYKHLRIYAMVFWTGALIAWQANAAIIKSSLTKQLRRGIGF</sequence>
<proteinExistence type="predicted"/>
<dbReference type="InterPro" id="IPR036865">
    <property type="entry name" value="CRAL-TRIO_dom_sf"/>
</dbReference>
<accession>A0A9W8GXV2</accession>
<keyword evidence="1" id="KW-1133">Transmembrane helix</keyword>
<feature type="transmembrane region" description="Helical" evidence="1">
    <location>
        <begin position="545"/>
        <end position="565"/>
    </location>
</feature>
<keyword evidence="3" id="KW-1185">Reference proteome</keyword>
<dbReference type="OrthoDB" id="5594814at2759"/>
<dbReference type="Gene3D" id="3.40.525.10">
    <property type="entry name" value="CRAL-TRIO lipid binding domain"/>
    <property type="match status" value="1"/>
</dbReference>
<gene>
    <name evidence="2" type="ORF">GGI19_004390</name>
</gene>
<evidence type="ECO:0000313" key="3">
    <source>
        <dbReference type="Proteomes" id="UP001140011"/>
    </source>
</evidence>
<dbReference type="AlphaFoldDB" id="A0A9W8GXV2"/>
<dbReference type="Proteomes" id="UP001140011">
    <property type="component" value="Unassembled WGS sequence"/>
</dbReference>